<dbReference type="PANTHER" id="PTHR10057:SF0">
    <property type="entry name" value="TRANSLOCATOR PROTEIN"/>
    <property type="match status" value="1"/>
</dbReference>
<feature type="transmembrane region" description="Helical" evidence="6">
    <location>
        <begin position="7"/>
        <end position="33"/>
    </location>
</feature>
<dbReference type="PANTHER" id="PTHR10057">
    <property type="entry name" value="PERIPHERAL-TYPE BENZODIAZEPINE RECEPTOR"/>
    <property type="match status" value="1"/>
</dbReference>
<dbReference type="AlphaFoldDB" id="A0A0G1RXX4"/>
<dbReference type="Pfam" id="PF03073">
    <property type="entry name" value="TspO_MBR"/>
    <property type="match status" value="1"/>
</dbReference>
<dbReference type="CDD" id="cd15904">
    <property type="entry name" value="TSPO_MBR"/>
    <property type="match status" value="1"/>
</dbReference>
<dbReference type="GO" id="GO:0016020">
    <property type="term" value="C:membrane"/>
    <property type="evidence" value="ECO:0007669"/>
    <property type="project" value="UniProtKB-SubCell"/>
</dbReference>
<dbReference type="Proteomes" id="UP000033860">
    <property type="component" value="Unassembled WGS sequence"/>
</dbReference>
<evidence type="ECO:0000256" key="2">
    <source>
        <dbReference type="ARBA" id="ARBA00007524"/>
    </source>
</evidence>
<feature type="transmembrane region" description="Helical" evidence="6">
    <location>
        <begin position="78"/>
        <end position="99"/>
    </location>
</feature>
<evidence type="ECO:0000313" key="8">
    <source>
        <dbReference type="Proteomes" id="UP000033860"/>
    </source>
</evidence>
<name>A0A0G1RXX4_9BACT</name>
<accession>A0A0G1RXX4</accession>
<organism evidence="7 8">
    <name type="scientific">Candidatus Beckwithbacteria bacterium GW2011_GWB1_47_15</name>
    <dbReference type="NCBI Taxonomy" id="1618371"/>
    <lineage>
        <taxon>Bacteria</taxon>
        <taxon>Candidatus Beckwithiibacteriota</taxon>
    </lineage>
</organism>
<evidence type="ECO:0000256" key="5">
    <source>
        <dbReference type="ARBA" id="ARBA00023136"/>
    </source>
</evidence>
<feature type="transmembrane region" description="Helical" evidence="6">
    <location>
        <begin position="105"/>
        <end position="124"/>
    </location>
</feature>
<feature type="transmembrane region" description="Helical" evidence="6">
    <location>
        <begin position="131"/>
        <end position="151"/>
    </location>
</feature>
<evidence type="ECO:0000313" key="7">
    <source>
        <dbReference type="EMBL" id="KKU61966.1"/>
    </source>
</evidence>
<keyword evidence="4 6" id="KW-1133">Transmembrane helix</keyword>
<reference evidence="7 8" key="1">
    <citation type="journal article" date="2015" name="Nature">
        <title>rRNA introns, odd ribosomes, and small enigmatic genomes across a large radiation of phyla.</title>
        <authorList>
            <person name="Brown C.T."/>
            <person name="Hug L.A."/>
            <person name="Thomas B.C."/>
            <person name="Sharon I."/>
            <person name="Castelle C.J."/>
            <person name="Singh A."/>
            <person name="Wilkins M.J."/>
            <person name="Williams K.H."/>
            <person name="Banfield J.F."/>
        </authorList>
    </citation>
    <scope>NUCLEOTIDE SEQUENCE [LARGE SCALE GENOMIC DNA]</scope>
</reference>
<comment type="caution">
    <text evidence="7">The sequence shown here is derived from an EMBL/GenBank/DDBJ whole genome shotgun (WGS) entry which is preliminary data.</text>
</comment>
<keyword evidence="3 6" id="KW-0812">Transmembrane</keyword>
<evidence type="ECO:0000256" key="1">
    <source>
        <dbReference type="ARBA" id="ARBA00004141"/>
    </source>
</evidence>
<gene>
    <name evidence="7" type="ORF">UX85_C0001G0180</name>
</gene>
<feature type="transmembrane region" description="Helical" evidence="6">
    <location>
        <begin position="45"/>
        <end position="66"/>
    </location>
</feature>
<dbReference type="FunFam" id="1.20.1260.100:FF:000001">
    <property type="entry name" value="translocator protein 2"/>
    <property type="match status" value="1"/>
</dbReference>
<proteinExistence type="inferred from homology"/>
<comment type="similarity">
    <text evidence="2">Belongs to the TspO/BZRP family.</text>
</comment>
<dbReference type="GO" id="GO:0033013">
    <property type="term" value="P:tetrapyrrole metabolic process"/>
    <property type="evidence" value="ECO:0007669"/>
    <property type="project" value="UniProtKB-ARBA"/>
</dbReference>
<protein>
    <submittedName>
        <fullName evidence="7">TspO and MBR like protein</fullName>
    </submittedName>
</protein>
<evidence type="ECO:0000256" key="4">
    <source>
        <dbReference type="ARBA" id="ARBA00022989"/>
    </source>
</evidence>
<dbReference type="EMBL" id="LCNT01000001">
    <property type="protein sequence ID" value="KKU61966.1"/>
    <property type="molecule type" value="Genomic_DNA"/>
</dbReference>
<evidence type="ECO:0000256" key="3">
    <source>
        <dbReference type="ARBA" id="ARBA00022692"/>
    </source>
</evidence>
<comment type="subcellular location">
    <subcellularLocation>
        <location evidence="1">Membrane</location>
        <topology evidence="1">Multi-pass membrane protein</topology>
    </subcellularLocation>
</comment>
<evidence type="ECO:0000256" key="6">
    <source>
        <dbReference type="SAM" id="Phobius"/>
    </source>
</evidence>
<dbReference type="PIRSF" id="PIRSF005859">
    <property type="entry name" value="PBR"/>
    <property type="match status" value="1"/>
</dbReference>
<sequence length="156" mass="17587">MNLTKLIVALAVPQLVGFLGSLVTTPSITTWYATINQPSFTPPNFVFAPVWTLLFLLMGYASYLILMVKAKAKKVKAALAFYALQLVANFFWSYLFFGLKRPDLALVEIIILWLLILVTLVKFYRLSQTAGLLLLPYLAWVSFAAYLNLSIVQLNF</sequence>
<keyword evidence="5 6" id="KW-0472">Membrane</keyword>
<dbReference type="InterPro" id="IPR004307">
    <property type="entry name" value="TspO_MBR"/>
</dbReference>
<dbReference type="InterPro" id="IPR038330">
    <property type="entry name" value="TspO/MBR-related_sf"/>
</dbReference>
<dbReference type="Gene3D" id="1.20.1260.100">
    <property type="entry name" value="TspO/MBR protein"/>
    <property type="match status" value="1"/>
</dbReference>